<dbReference type="CDD" id="cd06849">
    <property type="entry name" value="lipoyl_domain"/>
    <property type="match status" value="1"/>
</dbReference>
<dbReference type="Gene3D" id="3.30.559.10">
    <property type="entry name" value="Chloramphenicol acetyltransferase-like domain"/>
    <property type="match status" value="1"/>
</dbReference>
<keyword evidence="5 9" id="KW-0450">Lipoyl</keyword>
<feature type="domain" description="Lipoyl-binding" evidence="11">
    <location>
        <begin position="88"/>
        <end position="163"/>
    </location>
</feature>
<dbReference type="InterPro" id="IPR050743">
    <property type="entry name" value="2-oxoacid_DH_E2_comp"/>
</dbReference>
<dbReference type="PANTHER" id="PTHR43178:SF5">
    <property type="entry name" value="LIPOAMIDE ACYLTRANSFERASE COMPONENT OF BRANCHED-CHAIN ALPHA-KETO ACID DEHYDROGENASE COMPLEX, MITOCHONDRIAL"/>
    <property type="match status" value="1"/>
</dbReference>
<sequence length="619" mass="66403">MVLRLPRTGTTTIFSSSTSSSVKMSQKSMRMFIQARSCGKRHPSIHIGAAARAMPRGVRCESQVASTSLRRVHTSSPRWSPPSSKKSLQTFKLADIGEGITECEIIRWSIAPGQKISAFDPLCEVQSDKASVEITSPFDGVLKEVMVKEGEVAKVGAGLCVIEVDAEGEDAEGGASVEEDVVDMEEIKKIEKKIERSSMPTRPSTPSSASSSSPEARPRRPHPLDPNYTPPPPPKPSSSSSTPPSGKSARDVLATPSVRHLARQKGIDITLLSPGSGKGGRVEKSDIETYLASSSTSVETTEGAKASQPREEGMETVVELGRTRWAMWRAMTKSLDIPHFGYSTYLDITSIHQLLPILNVNIPPHFLLSSHPIHSSQKPVSISPLSIYGANPPPPPSVDETGRYAKLTYLPILLKTLSKAMMEWPLFRSSITPSPSSTSTPSASPPDAKAKPTLTIRPTADISLALSTPTGLYTPTLLSASSLSIYQITSTLRRFQSLALSSKLTPAEMPKKGGTISVSNVGSIGKGEFASPVLVEGGGVAIVAIGRARWVREWDLSEADVFDLGGGVGGMKTKKGPRLIVGVSWSADHRVVEGAEMAAFVECWRGWVEHPERLIGDGR</sequence>
<dbReference type="PROSITE" id="PS50968">
    <property type="entry name" value="BIOTINYL_LIPOYL"/>
    <property type="match status" value="1"/>
</dbReference>
<dbReference type="PROSITE" id="PS00189">
    <property type="entry name" value="LIPOYL"/>
    <property type="match status" value="1"/>
</dbReference>
<dbReference type="SUPFAM" id="SSF52777">
    <property type="entry name" value="CoA-dependent acyltransferases"/>
    <property type="match status" value="1"/>
</dbReference>
<dbReference type="GO" id="GO:0005759">
    <property type="term" value="C:mitochondrial matrix"/>
    <property type="evidence" value="ECO:0007669"/>
    <property type="project" value="UniProtKB-SubCell"/>
</dbReference>
<evidence type="ECO:0000256" key="3">
    <source>
        <dbReference type="ARBA" id="ARBA00007317"/>
    </source>
</evidence>
<evidence type="ECO:0000259" key="11">
    <source>
        <dbReference type="PROSITE" id="PS50968"/>
    </source>
</evidence>
<evidence type="ECO:0000313" key="14">
    <source>
        <dbReference type="Proteomes" id="UP000076722"/>
    </source>
</evidence>
<dbReference type="Proteomes" id="UP000076722">
    <property type="component" value="Unassembled WGS sequence"/>
</dbReference>
<organism evidence="13 14">
    <name type="scientific">Sistotremastrum niveocremeum HHB9708</name>
    <dbReference type="NCBI Taxonomy" id="1314777"/>
    <lineage>
        <taxon>Eukaryota</taxon>
        <taxon>Fungi</taxon>
        <taxon>Dikarya</taxon>
        <taxon>Basidiomycota</taxon>
        <taxon>Agaricomycotina</taxon>
        <taxon>Agaricomycetes</taxon>
        <taxon>Sistotremastrales</taxon>
        <taxon>Sistotremastraceae</taxon>
        <taxon>Sertulicium</taxon>
        <taxon>Sertulicium niveocremeum</taxon>
    </lineage>
</organism>
<evidence type="ECO:0000256" key="4">
    <source>
        <dbReference type="ARBA" id="ARBA00022679"/>
    </source>
</evidence>
<evidence type="ECO:0000259" key="12">
    <source>
        <dbReference type="PROSITE" id="PS51826"/>
    </source>
</evidence>
<evidence type="ECO:0000256" key="8">
    <source>
        <dbReference type="ARBA" id="ARBA00023315"/>
    </source>
</evidence>
<dbReference type="STRING" id="1314777.A0A164SV49"/>
<dbReference type="GO" id="GO:0016407">
    <property type="term" value="F:acetyltransferase activity"/>
    <property type="evidence" value="ECO:0007669"/>
    <property type="project" value="TreeGrafter"/>
</dbReference>
<protein>
    <recommendedName>
        <fullName evidence="9">Dihydrolipoamide acetyltransferase component of pyruvate dehydrogenase complex</fullName>
        <ecNumber evidence="9">2.3.1.-</ecNumber>
    </recommendedName>
</protein>
<feature type="domain" description="Peripheral subunit-binding (PSBD)" evidence="12">
    <location>
        <begin position="253"/>
        <end position="291"/>
    </location>
</feature>
<dbReference type="OrthoDB" id="15567at2759"/>
<feature type="region of interest" description="Disordered" evidence="10">
    <location>
        <begin position="292"/>
        <end position="315"/>
    </location>
</feature>
<dbReference type="EC" id="2.3.1.-" evidence="9"/>
<dbReference type="GO" id="GO:0045333">
    <property type="term" value="P:cellular respiration"/>
    <property type="evidence" value="ECO:0007669"/>
    <property type="project" value="UniProtKB-ARBA"/>
</dbReference>
<feature type="compositionally biased region" description="Low complexity" evidence="10">
    <location>
        <begin position="237"/>
        <end position="247"/>
    </location>
</feature>
<dbReference type="InterPro" id="IPR023213">
    <property type="entry name" value="CAT-like_dom_sf"/>
</dbReference>
<dbReference type="Pfam" id="PF00364">
    <property type="entry name" value="Biotin_lipoyl"/>
    <property type="match status" value="1"/>
</dbReference>
<dbReference type="InterPro" id="IPR011053">
    <property type="entry name" value="Single_hybrid_motif"/>
</dbReference>
<evidence type="ECO:0000256" key="7">
    <source>
        <dbReference type="ARBA" id="ARBA00023128"/>
    </source>
</evidence>
<dbReference type="Pfam" id="PF00198">
    <property type="entry name" value="2-oxoacid_dh"/>
    <property type="match status" value="1"/>
</dbReference>
<dbReference type="InterPro" id="IPR000089">
    <property type="entry name" value="Biotin_lipoyl"/>
</dbReference>
<dbReference type="InterPro" id="IPR003016">
    <property type="entry name" value="2-oxoA_DH_lipoyl-BS"/>
</dbReference>
<comment type="cofactor">
    <cofactor evidence="1 9">
        <name>(R)-lipoate</name>
        <dbReference type="ChEBI" id="CHEBI:83088"/>
    </cofactor>
</comment>
<comment type="similarity">
    <text evidence="3 9">Belongs to the 2-oxoacid dehydrogenase family.</text>
</comment>
<feature type="region of interest" description="Disordered" evidence="10">
    <location>
        <begin position="431"/>
        <end position="454"/>
    </location>
</feature>
<feature type="compositionally biased region" description="Low complexity" evidence="10">
    <location>
        <begin position="431"/>
        <end position="446"/>
    </location>
</feature>
<evidence type="ECO:0000256" key="10">
    <source>
        <dbReference type="SAM" id="MobiDB-lite"/>
    </source>
</evidence>
<keyword evidence="7" id="KW-0496">Mitochondrion</keyword>
<keyword evidence="14" id="KW-1185">Reference proteome</keyword>
<dbReference type="PROSITE" id="PS51826">
    <property type="entry name" value="PSBD"/>
    <property type="match status" value="1"/>
</dbReference>
<dbReference type="Gene3D" id="4.10.320.10">
    <property type="entry name" value="E3-binding domain"/>
    <property type="match status" value="1"/>
</dbReference>
<dbReference type="AlphaFoldDB" id="A0A164SV49"/>
<dbReference type="GO" id="GO:0031405">
    <property type="term" value="F:lipoic acid binding"/>
    <property type="evidence" value="ECO:0007669"/>
    <property type="project" value="TreeGrafter"/>
</dbReference>
<dbReference type="InterPro" id="IPR036625">
    <property type="entry name" value="E3-bd_dom_sf"/>
</dbReference>
<gene>
    <name evidence="13" type="ORF">SISNIDRAFT_456422</name>
</gene>
<feature type="region of interest" description="Disordered" evidence="10">
    <location>
        <begin position="192"/>
        <end position="251"/>
    </location>
</feature>
<dbReference type="EMBL" id="KV419413">
    <property type="protein sequence ID" value="KZS91840.1"/>
    <property type="molecule type" value="Genomic_DNA"/>
</dbReference>
<evidence type="ECO:0000256" key="9">
    <source>
        <dbReference type="RuleBase" id="RU003423"/>
    </source>
</evidence>
<evidence type="ECO:0000313" key="13">
    <source>
        <dbReference type="EMBL" id="KZS91840.1"/>
    </source>
</evidence>
<keyword evidence="4 9" id="KW-0808">Transferase</keyword>
<feature type="compositionally biased region" description="Low complexity" evidence="10">
    <location>
        <begin position="197"/>
        <end position="215"/>
    </location>
</feature>
<comment type="subcellular location">
    <subcellularLocation>
        <location evidence="2">Mitochondrion matrix</location>
    </subcellularLocation>
</comment>
<accession>A0A164SV49</accession>
<evidence type="ECO:0000256" key="5">
    <source>
        <dbReference type="ARBA" id="ARBA00022823"/>
    </source>
</evidence>
<evidence type="ECO:0000256" key="1">
    <source>
        <dbReference type="ARBA" id="ARBA00001938"/>
    </source>
</evidence>
<dbReference type="Gene3D" id="2.40.50.100">
    <property type="match status" value="1"/>
</dbReference>
<dbReference type="SUPFAM" id="SSF51230">
    <property type="entry name" value="Single hybrid motif"/>
    <property type="match status" value="1"/>
</dbReference>
<keyword evidence="6" id="KW-0809">Transit peptide</keyword>
<dbReference type="Pfam" id="PF02817">
    <property type="entry name" value="E3_binding"/>
    <property type="match status" value="1"/>
</dbReference>
<name>A0A164SV49_9AGAM</name>
<dbReference type="PANTHER" id="PTHR43178">
    <property type="entry name" value="DIHYDROLIPOAMIDE ACETYLTRANSFERASE COMPONENT OF PYRUVATE DEHYDROGENASE COMPLEX"/>
    <property type="match status" value="1"/>
</dbReference>
<proteinExistence type="inferred from homology"/>
<evidence type="ECO:0000256" key="6">
    <source>
        <dbReference type="ARBA" id="ARBA00022946"/>
    </source>
</evidence>
<evidence type="ECO:0000256" key="2">
    <source>
        <dbReference type="ARBA" id="ARBA00004305"/>
    </source>
</evidence>
<dbReference type="InterPro" id="IPR001078">
    <property type="entry name" value="2-oxoacid_DH_actylTfrase"/>
</dbReference>
<reference evidence="13 14" key="1">
    <citation type="journal article" date="2016" name="Mol. Biol. Evol.">
        <title>Comparative Genomics of Early-Diverging Mushroom-Forming Fungi Provides Insights into the Origins of Lignocellulose Decay Capabilities.</title>
        <authorList>
            <person name="Nagy L.G."/>
            <person name="Riley R."/>
            <person name="Tritt A."/>
            <person name="Adam C."/>
            <person name="Daum C."/>
            <person name="Floudas D."/>
            <person name="Sun H."/>
            <person name="Yadav J.S."/>
            <person name="Pangilinan J."/>
            <person name="Larsson K.H."/>
            <person name="Matsuura K."/>
            <person name="Barry K."/>
            <person name="Labutti K."/>
            <person name="Kuo R."/>
            <person name="Ohm R.A."/>
            <person name="Bhattacharya S.S."/>
            <person name="Shirouzu T."/>
            <person name="Yoshinaga Y."/>
            <person name="Martin F.M."/>
            <person name="Grigoriev I.V."/>
            <person name="Hibbett D.S."/>
        </authorList>
    </citation>
    <scope>NUCLEOTIDE SEQUENCE [LARGE SCALE GENOMIC DNA]</scope>
    <source>
        <strain evidence="13 14">HHB9708</strain>
    </source>
</reference>
<dbReference type="SUPFAM" id="SSF47005">
    <property type="entry name" value="Peripheral subunit-binding domain of 2-oxo acid dehydrogenase complex"/>
    <property type="match status" value="1"/>
</dbReference>
<keyword evidence="8 9" id="KW-0012">Acyltransferase</keyword>
<dbReference type="InterPro" id="IPR004167">
    <property type="entry name" value="PSBD"/>
</dbReference>
<dbReference type="FunFam" id="2.40.50.100:FF:000013">
    <property type="entry name" value="Dihydrolipoamide acetyltransferase component of pyruvate dehydrogenase complex"/>
    <property type="match status" value="1"/>
</dbReference>